<comment type="caution">
    <text evidence="1">The sequence shown here is derived from an EMBL/GenBank/DDBJ whole genome shotgun (WGS) entry which is preliminary data.</text>
</comment>
<sequence>MADEDVKCQHACKNTCATLNEALRRETAMVRFYESVLDECNIPEVSSFMNDLVDEKRKVILRLIQKLNEIHVRSQALDGIASSFNNVDG</sequence>
<protein>
    <submittedName>
        <fullName evidence="1">Uncharacterized protein</fullName>
    </submittedName>
</protein>
<reference evidence="1" key="1">
    <citation type="journal article" date="2020" name="mSystems">
        <title>Genome- and Community-Level Interaction Insights into Carbon Utilization and Element Cycling Functions of Hydrothermarchaeota in Hydrothermal Sediment.</title>
        <authorList>
            <person name="Zhou Z."/>
            <person name="Liu Y."/>
            <person name="Xu W."/>
            <person name="Pan J."/>
            <person name="Luo Z.H."/>
            <person name="Li M."/>
        </authorList>
    </citation>
    <scope>NUCLEOTIDE SEQUENCE [LARGE SCALE GENOMIC DNA]</scope>
    <source>
        <strain evidence="1">SpSt-479</strain>
    </source>
</reference>
<dbReference type="AlphaFoldDB" id="A0A7V2ZHJ2"/>
<proteinExistence type="predicted"/>
<dbReference type="InterPro" id="IPR012347">
    <property type="entry name" value="Ferritin-like"/>
</dbReference>
<accession>A0A7V2ZHJ2</accession>
<name>A0A7V2ZHJ2_9BACT</name>
<evidence type="ECO:0000313" key="1">
    <source>
        <dbReference type="EMBL" id="HFI90008.1"/>
    </source>
</evidence>
<dbReference type="RefSeq" id="WP_304142679.1">
    <property type="nucleotide sequence ID" value="NZ_JAOAIE010000012.1"/>
</dbReference>
<gene>
    <name evidence="1" type="ORF">ENS31_00595</name>
</gene>
<dbReference type="EMBL" id="DSUJ01000002">
    <property type="protein sequence ID" value="HFI90008.1"/>
    <property type="molecule type" value="Genomic_DNA"/>
</dbReference>
<organism evidence="1">
    <name type="scientific">Ignavibacterium album</name>
    <dbReference type="NCBI Taxonomy" id="591197"/>
    <lineage>
        <taxon>Bacteria</taxon>
        <taxon>Pseudomonadati</taxon>
        <taxon>Ignavibacteriota</taxon>
        <taxon>Ignavibacteria</taxon>
        <taxon>Ignavibacteriales</taxon>
        <taxon>Ignavibacteriaceae</taxon>
        <taxon>Ignavibacterium</taxon>
    </lineage>
</organism>
<dbReference type="Gene3D" id="1.20.1260.10">
    <property type="match status" value="1"/>
</dbReference>